<dbReference type="SUPFAM" id="SSF81383">
    <property type="entry name" value="F-box domain"/>
    <property type="match status" value="1"/>
</dbReference>
<accession>A0A5C2RTM9</accession>
<gene>
    <name evidence="2" type="ORF">L227DRAFT_490035</name>
</gene>
<name>A0A5C2RTM9_9APHY</name>
<feature type="domain" description="F-box" evidence="1">
    <location>
        <begin position="3"/>
        <end position="58"/>
    </location>
</feature>
<organism evidence="2 3">
    <name type="scientific">Lentinus tigrinus ALCF2SS1-6</name>
    <dbReference type="NCBI Taxonomy" id="1328759"/>
    <lineage>
        <taxon>Eukaryota</taxon>
        <taxon>Fungi</taxon>
        <taxon>Dikarya</taxon>
        <taxon>Basidiomycota</taxon>
        <taxon>Agaricomycotina</taxon>
        <taxon>Agaricomycetes</taxon>
        <taxon>Polyporales</taxon>
        <taxon>Polyporaceae</taxon>
        <taxon>Lentinus</taxon>
    </lineage>
</organism>
<sequence length="136" mass="15334">NASIPVSKLPEELLVEVFSWLGPVVSTAGVASPWLPSAGACRRWREVICSNPQFWRKILVYKSVFWMTTSLARCRGVPVDIIFLAEHFPHRDLAVLLSDHVSSIRSLEFRHTLPEWAASISALLMAHTMPILERLT</sequence>
<dbReference type="InterPro" id="IPR036047">
    <property type="entry name" value="F-box-like_dom_sf"/>
</dbReference>
<reference evidence="2" key="1">
    <citation type="journal article" date="2018" name="Genome Biol. Evol.">
        <title>Genomics and development of Lentinus tigrinus, a white-rot wood-decaying mushroom with dimorphic fruiting bodies.</title>
        <authorList>
            <person name="Wu B."/>
            <person name="Xu Z."/>
            <person name="Knudson A."/>
            <person name="Carlson A."/>
            <person name="Chen N."/>
            <person name="Kovaka S."/>
            <person name="LaButti K."/>
            <person name="Lipzen A."/>
            <person name="Pennachio C."/>
            <person name="Riley R."/>
            <person name="Schakwitz W."/>
            <person name="Umezawa K."/>
            <person name="Ohm R.A."/>
            <person name="Grigoriev I.V."/>
            <person name="Nagy L.G."/>
            <person name="Gibbons J."/>
            <person name="Hibbett D."/>
        </authorList>
    </citation>
    <scope>NUCLEOTIDE SEQUENCE [LARGE SCALE GENOMIC DNA]</scope>
    <source>
        <strain evidence="2">ALCF2SS1-6</strain>
    </source>
</reference>
<dbReference type="Gene3D" id="1.20.1280.50">
    <property type="match status" value="1"/>
</dbReference>
<dbReference type="PROSITE" id="PS50181">
    <property type="entry name" value="FBOX"/>
    <property type="match status" value="1"/>
</dbReference>
<dbReference type="Pfam" id="PF12937">
    <property type="entry name" value="F-box-like"/>
    <property type="match status" value="1"/>
</dbReference>
<dbReference type="EMBL" id="ML122313">
    <property type="protein sequence ID" value="RPD53915.1"/>
    <property type="molecule type" value="Genomic_DNA"/>
</dbReference>
<dbReference type="AlphaFoldDB" id="A0A5C2RTM9"/>
<proteinExistence type="predicted"/>
<dbReference type="Proteomes" id="UP000313359">
    <property type="component" value="Unassembled WGS sequence"/>
</dbReference>
<dbReference type="OrthoDB" id="2758792at2759"/>
<evidence type="ECO:0000259" key="1">
    <source>
        <dbReference type="PROSITE" id="PS50181"/>
    </source>
</evidence>
<evidence type="ECO:0000313" key="3">
    <source>
        <dbReference type="Proteomes" id="UP000313359"/>
    </source>
</evidence>
<evidence type="ECO:0000313" key="2">
    <source>
        <dbReference type="EMBL" id="RPD53915.1"/>
    </source>
</evidence>
<feature type="non-terminal residue" evidence="2">
    <location>
        <position position="136"/>
    </location>
</feature>
<keyword evidence="3" id="KW-1185">Reference proteome</keyword>
<feature type="non-terminal residue" evidence="2">
    <location>
        <position position="1"/>
    </location>
</feature>
<protein>
    <recommendedName>
        <fullName evidence="1">F-box domain-containing protein</fullName>
    </recommendedName>
</protein>
<dbReference type="InterPro" id="IPR001810">
    <property type="entry name" value="F-box_dom"/>
</dbReference>